<dbReference type="KEGG" id="kbs:EPA93_24135"/>
<evidence type="ECO:0000313" key="4">
    <source>
        <dbReference type="Proteomes" id="UP000290365"/>
    </source>
</evidence>
<dbReference type="InterPro" id="IPR029261">
    <property type="entry name" value="Transposase_Znf"/>
</dbReference>
<dbReference type="Pfam" id="PF01610">
    <property type="entry name" value="DDE_Tnp_ISL3"/>
    <property type="match status" value="1"/>
</dbReference>
<feature type="domain" description="Transposase IS204/IS1001/IS1096/IS1165 DDE" evidence="1">
    <location>
        <begin position="209"/>
        <end position="335"/>
    </location>
</feature>
<dbReference type="SUPFAM" id="SSF46955">
    <property type="entry name" value="Putative DNA-binding domain"/>
    <property type="match status" value="1"/>
</dbReference>
<dbReference type="GO" id="GO:0003677">
    <property type="term" value="F:DNA binding"/>
    <property type="evidence" value="ECO:0007669"/>
    <property type="project" value="InterPro"/>
</dbReference>
<reference evidence="3 4" key="1">
    <citation type="submission" date="2019-01" db="EMBL/GenBank/DDBJ databases">
        <title>Ktedonosporobacter rubrisoli SCAWS-G2.</title>
        <authorList>
            <person name="Huang Y."/>
            <person name="Yan B."/>
        </authorList>
    </citation>
    <scope>NUCLEOTIDE SEQUENCE [LARGE SCALE GENOMIC DNA]</scope>
    <source>
        <strain evidence="3 4">SCAWS-G2</strain>
    </source>
</reference>
<dbReference type="PANTHER" id="PTHR33498:SF1">
    <property type="entry name" value="TRANSPOSASE FOR INSERTION SEQUENCE ELEMENT IS1557"/>
    <property type="match status" value="1"/>
</dbReference>
<dbReference type="InterPro" id="IPR010982">
    <property type="entry name" value="Lambda_DNA-bd_dom_sf"/>
</dbReference>
<proteinExistence type="predicted"/>
<evidence type="ECO:0000259" key="1">
    <source>
        <dbReference type="Pfam" id="PF01610"/>
    </source>
</evidence>
<dbReference type="InterPro" id="IPR047951">
    <property type="entry name" value="Transpos_ISL3"/>
</dbReference>
<evidence type="ECO:0000259" key="2">
    <source>
        <dbReference type="Pfam" id="PF14690"/>
    </source>
</evidence>
<dbReference type="OrthoDB" id="287363at2"/>
<dbReference type="EMBL" id="CP035758">
    <property type="protein sequence ID" value="QBD78903.1"/>
    <property type="molecule type" value="Genomic_DNA"/>
</dbReference>
<dbReference type="PANTHER" id="PTHR33498">
    <property type="entry name" value="TRANSPOSASE FOR INSERTION SEQUENCE ELEMENT IS1557"/>
    <property type="match status" value="1"/>
</dbReference>
<dbReference type="AlphaFoldDB" id="A0A4P6JU98"/>
<keyword evidence="4" id="KW-1185">Reference proteome</keyword>
<dbReference type="RefSeq" id="WP_129889956.1">
    <property type="nucleotide sequence ID" value="NZ_CP035758.1"/>
</dbReference>
<dbReference type="InterPro" id="IPR002560">
    <property type="entry name" value="Transposase_DDE"/>
</dbReference>
<evidence type="ECO:0000313" key="3">
    <source>
        <dbReference type="EMBL" id="QBD78903.1"/>
    </source>
</evidence>
<accession>A0A4P6JU98</accession>
<feature type="domain" description="Transposase IS204/IS1001/IS1096/IS1165 zinc-finger" evidence="2">
    <location>
        <begin position="36"/>
        <end position="79"/>
    </location>
</feature>
<organism evidence="3 4">
    <name type="scientific">Ktedonosporobacter rubrisoli</name>
    <dbReference type="NCBI Taxonomy" id="2509675"/>
    <lineage>
        <taxon>Bacteria</taxon>
        <taxon>Bacillati</taxon>
        <taxon>Chloroflexota</taxon>
        <taxon>Ktedonobacteria</taxon>
        <taxon>Ktedonobacterales</taxon>
        <taxon>Ktedonosporobacteraceae</taxon>
        <taxon>Ktedonosporobacter</taxon>
    </lineage>
</organism>
<dbReference type="InterPro" id="IPR009061">
    <property type="entry name" value="DNA-bd_dom_put_sf"/>
</dbReference>
<sequence length="339" mass="38604">MEGKTVLALPEGLELIGLEQMDGLLVVTAASTQCAPRCPLCGVPARWVHSRYTRCVADLPCGGQPIRLLLQVRKCFCEQGDCPRKIFVERLARLATNQERFDSMIELQKLGIPQDEVARRLGVTKRTVQNWNKHGSCPGSRRRHKQRSLFDPYAAYVLKRWKDGCKTGSILYQEIKAQGYRGSDQQVYRFLRTLKQEKVELPELPILSRLSVRESLWLLARPLDDLEADERADLEALCQLSTELTALHLLVQAFGQIVRKREGHRLDEWKRQVAESGIAELQRFAKGLKRDKEAVEAGLTLVYSNGVVEGKVNKLKLMKRMGYGRASFPFLRQRILHAV</sequence>
<dbReference type="Gene3D" id="1.10.260.40">
    <property type="entry name" value="lambda repressor-like DNA-binding domains"/>
    <property type="match status" value="1"/>
</dbReference>
<dbReference type="Proteomes" id="UP000290365">
    <property type="component" value="Chromosome"/>
</dbReference>
<name>A0A4P6JU98_KTERU</name>
<dbReference type="Pfam" id="PF14690">
    <property type="entry name" value="Zn_ribbon_ISL3"/>
    <property type="match status" value="1"/>
</dbReference>
<gene>
    <name evidence="3" type="ORF">EPA93_24135</name>
</gene>
<protein>
    <submittedName>
        <fullName evidence="3">Transposase</fullName>
    </submittedName>
</protein>